<evidence type="ECO:0000313" key="3">
    <source>
        <dbReference type="Proteomes" id="UP001066276"/>
    </source>
</evidence>
<dbReference type="EMBL" id="JANPWB010000010">
    <property type="protein sequence ID" value="KAJ1140580.1"/>
    <property type="molecule type" value="Genomic_DNA"/>
</dbReference>
<evidence type="ECO:0000313" key="2">
    <source>
        <dbReference type="EMBL" id="KAJ1140580.1"/>
    </source>
</evidence>
<dbReference type="AlphaFoldDB" id="A0AAV7QKH1"/>
<reference evidence="2" key="1">
    <citation type="journal article" date="2022" name="bioRxiv">
        <title>Sequencing and chromosome-scale assembly of the giantPleurodeles waltlgenome.</title>
        <authorList>
            <person name="Brown T."/>
            <person name="Elewa A."/>
            <person name="Iarovenko S."/>
            <person name="Subramanian E."/>
            <person name="Araus A.J."/>
            <person name="Petzold A."/>
            <person name="Susuki M."/>
            <person name="Suzuki K.-i.T."/>
            <person name="Hayashi T."/>
            <person name="Toyoda A."/>
            <person name="Oliveira C."/>
            <person name="Osipova E."/>
            <person name="Leigh N.D."/>
            <person name="Simon A."/>
            <person name="Yun M.H."/>
        </authorList>
    </citation>
    <scope>NUCLEOTIDE SEQUENCE</scope>
    <source>
        <strain evidence="2">20211129_DDA</strain>
        <tissue evidence="2">Liver</tissue>
    </source>
</reference>
<dbReference type="Proteomes" id="UP001066276">
    <property type="component" value="Chromosome 6"/>
</dbReference>
<feature type="region of interest" description="Disordered" evidence="1">
    <location>
        <begin position="114"/>
        <end position="158"/>
    </location>
</feature>
<organism evidence="2 3">
    <name type="scientific">Pleurodeles waltl</name>
    <name type="common">Iberian ribbed newt</name>
    <dbReference type="NCBI Taxonomy" id="8319"/>
    <lineage>
        <taxon>Eukaryota</taxon>
        <taxon>Metazoa</taxon>
        <taxon>Chordata</taxon>
        <taxon>Craniata</taxon>
        <taxon>Vertebrata</taxon>
        <taxon>Euteleostomi</taxon>
        <taxon>Amphibia</taxon>
        <taxon>Batrachia</taxon>
        <taxon>Caudata</taxon>
        <taxon>Salamandroidea</taxon>
        <taxon>Salamandridae</taxon>
        <taxon>Pleurodelinae</taxon>
        <taxon>Pleurodeles</taxon>
    </lineage>
</organism>
<keyword evidence="3" id="KW-1185">Reference proteome</keyword>
<comment type="caution">
    <text evidence="2">The sequence shown here is derived from an EMBL/GenBank/DDBJ whole genome shotgun (WGS) entry which is preliminary data.</text>
</comment>
<name>A0AAV7QKH1_PLEWA</name>
<gene>
    <name evidence="2" type="ORF">NDU88_006929</name>
</gene>
<proteinExistence type="predicted"/>
<sequence length="158" mass="17383">MAASLEGMRMCMMTSTEQSAVIQLTQSLLQGVQQCVIDLTTAVREMPQHLPSQSCSCMHDNKMDSMHRELASLREDMAAYHRDVAAILNNQKLLLASVMPYVVPQMAAAGNLESTSPTTEVCVAPSNPPAPPSREEESTPTSEDEDVEQIIFTRRSTR</sequence>
<evidence type="ECO:0000256" key="1">
    <source>
        <dbReference type="SAM" id="MobiDB-lite"/>
    </source>
</evidence>
<accession>A0AAV7QKH1</accession>
<protein>
    <submittedName>
        <fullName evidence="2">Uncharacterized protein</fullName>
    </submittedName>
</protein>